<accession>A0ABW0GMV3</accession>
<organism evidence="3 4">
    <name type="scientific">Aquipuribacter nitratireducens</name>
    <dbReference type="NCBI Taxonomy" id="650104"/>
    <lineage>
        <taxon>Bacteria</taxon>
        <taxon>Bacillati</taxon>
        <taxon>Actinomycetota</taxon>
        <taxon>Actinomycetes</taxon>
        <taxon>Micrococcales</taxon>
        <taxon>Intrasporangiaceae</taxon>
        <taxon>Aquipuribacter</taxon>
    </lineage>
</organism>
<evidence type="ECO:0000256" key="1">
    <source>
        <dbReference type="SAM" id="MobiDB-lite"/>
    </source>
</evidence>
<evidence type="ECO:0000313" key="3">
    <source>
        <dbReference type="EMBL" id="MFC5381234.1"/>
    </source>
</evidence>
<feature type="transmembrane region" description="Helical" evidence="2">
    <location>
        <begin position="26"/>
        <end position="49"/>
    </location>
</feature>
<keyword evidence="2" id="KW-0472">Membrane</keyword>
<comment type="caution">
    <text evidence="3">The sequence shown here is derived from an EMBL/GenBank/DDBJ whole genome shotgun (WGS) entry which is preliminary data.</text>
</comment>
<protein>
    <submittedName>
        <fullName evidence="3">Uncharacterized protein</fullName>
    </submittedName>
</protein>
<dbReference type="Proteomes" id="UP001596122">
    <property type="component" value="Unassembled WGS sequence"/>
</dbReference>
<dbReference type="EMBL" id="JBHSLD010000009">
    <property type="protein sequence ID" value="MFC5381234.1"/>
    <property type="molecule type" value="Genomic_DNA"/>
</dbReference>
<keyword evidence="2" id="KW-0812">Transmembrane</keyword>
<feature type="transmembrane region" description="Helical" evidence="2">
    <location>
        <begin position="55"/>
        <end position="77"/>
    </location>
</feature>
<gene>
    <name evidence="3" type="ORF">ACFPJ6_10560</name>
</gene>
<name>A0ABW0GMV3_9MICO</name>
<dbReference type="RefSeq" id="WP_340270685.1">
    <property type="nucleotide sequence ID" value="NZ_JBBEOG010000007.1"/>
</dbReference>
<reference evidence="4" key="1">
    <citation type="journal article" date="2019" name="Int. J. Syst. Evol. Microbiol.">
        <title>The Global Catalogue of Microorganisms (GCM) 10K type strain sequencing project: providing services to taxonomists for standard genome sequencing and annotation.</title>
        <authorList>
            <consortium name="The Broad Institute Genomics Platform"/>
            <consortium name="The Broad Institute Genome Sequencing Center for Infectious Disease"/>
            <person name="Wu L."/>
            <person name="Ma J."/>
        </authorList>
    </citation>
    <scope>NUCLEOTIDE SEQUENCE [LARGE SCALE GENOMIC DNA]</scope>
    <source>
        <strain evidence="4">CCUG 43114</strain>
    </source>
</reference>
<keyword evidence="2" id="KW-1133">Transmembrane helix</keyword>
<evidence type="ECO:0000313" key="4">
    <source>
        <dbReference type="Proteomes" id="UP001596122"/>
    </source>
</evidence>
<proteinExistence type="predicted"/>
<sequence>MPAEPPAGTHRVSRVPRPDFARAARLGTFLSASGWLVVVVGVVVGLVAATRGEGFALPLFLVCTFGAVVAGTLVVGVGRGLEIVAFVGDRLDGTGRDQPTGGTPTRTVRLPGTRQAVPGP</sequence>
<feature type="region of interest" description="Disordered" evidence="1">
    <location>
        <begin position="93"/>
        <end position="120"/>
    </location>
</feature>
<keyword evidence="4" id="KW-1185">Reference proteome</keyword>
<evidence type="ECO:0000256" key="2">
    <source>
        <dbReference type="SAM" id="Phobius"/>
    </source>
</evidence>